<protein>
    <submittedName>
        <fullName evidence="1">WbqC-like protein</fullName>
    </submittedName>
</protein>
<proteinExistence type="predicted"/>
<dbReference type="InterPro" id="IPR014985">
    <property type="entry name" value="WbqC"/>
</dbReference>
<name>A0A2S6GLW1_9PSEU</name>
<comment type="caution">
    <text evidence="1">The sequence shown here is derived from an EMBL/GenBank/DDBJ whole genome shotgun (WGS) entry which is preliminary data.</text>
</comment>
<organism evidence="1 2">
    <name type="scientific">Actinokineospora auranticolor</name>
    <dbReference type="NCBI Taxonomy" id="155976"/>
    <lineage>
        <taxon>Bacteria</taxon>
        <taxon>Bacillati</taxon>
        <taxon>Actinomycetota</taxon>
        <taxon>Actinomycetes</taxon>
        <taxon>Pseudonocardiales</taxon>
        <taxon>Pseudonocardiaceae</taxon>
        <taxon>Actinokineospora</taxon>
    </lineage>
</organism>
<evidence type="ECO:0000313" key="1">
    <source>
        <dbReference type="EMBL" id="PPK66218.1"/>
    </source>
</evidence>
<sequence>MNRTTCAIHQPNLFPRLPTLAKLYAADVWVVLDDVQFTARDYQQRAWLEDPHTMQGEWLSLSVHRPHGRRTLINQVRLADPSTSARRVRRMTRHYYGRCRRWPHLQPLIEHTATGIETHHDLAHIAERSTRLLLTHMGWQGTVVRSSSLPARPERSQRLADLTAAVGAHAYLCGPGGARYLDETPFAEQGITVRHAYIPALAALRERRQTTGLWWLAVADWKDLHGLLWRRWVGI</sequence>
<dbReference type="OrthoDB" id="3611744at2"/>
<dbReference type="AlphaFoldDB" id="A0A2S6GLW1"/>
<keyword evidence="2" id="KW-1185">Reference proteome</keyword>
<dbReference type="Proteomes" id="UP000239203">
    <property type="component" value="Unassembled WGS sequence"/>
</dbReference>
<evidence type="ECO:0000313" key="2">
    <source>
        <dbReference type="Proteomes" id="UP000239203"/>
    </source>
</evidence>
<dbReference type="EMBL" id="PTIX01000011">
    <property type="protein sequence ID" value="PPK66218.1"/>
    <property type="molecule type" value="Genomic_DNA"/>
</dbReference>
<accession>A0A2S6GLW1</accession>
<gene>
    <name evidence="1" type="ORF">CLV40_111182</name>
</gene>
<reference evidence="1 2" key="1">
    <citation type="submission" date="2018-02" db="EMBL/GenBank/DDBJ databases">
        <title>Genomic Encyclopedia of Archaeal and Bacterial Type Strains, Phase II (KMG-II): from individual species to whole genera.</title>
        <authorList>
            <person name="Goeker M."/>
        </authorList>
    </citation>
    <scope>NUCLEOTIDE SEQUENCE [LARGE SCALE GENOMIC DNA]</scope>
    <source>
        <strain evidence="1 2">YU 961-1</strain>
    </source>
</reference>
<dbReference type="Pfam" id="PF08889">
    <property type="entry name" value="WbqC"/>
    <property type="match status" value="1"/>
</dbReference>
<dbReference type="RefSeq" id="WP_104480686.1">
    <property type="nucleotide sequence ID" value="NZ_CP154825.1"/>
</dbReference>